<sequence length="1021" mass="113451">MRLLCLLPLLLLLLVTNTLEKQHKRDHSGQRSKTKRSLEGTEHLKPLRRSKRRWILSTIVLEENEPGPYPKLAGDLFNDRAENISIKYLISGPGVDEFPEVGLFSVNELNGQVFVHRPIDREKTPLFVVRFDAIDRETGSVVDKALIFNVEIKDKNDNVPEFVKKEYNISVRESFNLENPLVQVLAVDKDKEDTANSDVSYTVVSHSPSLKDLSFNIDPKNGLLRGKGCLSYEKASLIKVTVRAYDNGIVKLSSTTTVSIHIEDGNNHLPEIIMSDYKVTVKEEEVKNDVLRIKVNDMDTPQTPAWRAKYKIIAGNEKGNYILTTDPVTNEGILSIQKPLDFEGTPFKKVVIAVENEELLFTCLNSKVKVNSSPVLNNVTVSITVLDNNDAPIFSPLNLIVREKEGLKAGTVLGKLNATDPDRVPNKIRFYIANDPADWVTVDENTGVITTKKELDRESPYVNKTLYACVIHAIDDGDPSQTGSTTISLFVSDINDNTPYLLSPYMEACEQLQTPSVPGPRSLSIRASDKDLDPYSGPFQFELADNSPYTKDNWKIGKTNPDDSVDLLMLRKLPKGNYSVPLNIYDRQGTLEKQTLNIRICNCPDGQKCEKLQPAEHNMSGGAIAIIFVALLLFLIAFCFLFSTFCGSIRNKGLVLNEEGNQTLIQYNEEGGGSITKAAPVVLTSNGNLDFGSKDLAGRTPSGAALRAQYDSWQIDGAAVSAAKHHVQNPNWNRDALSSIRSNQNNMWKGDALSSIRSNQNNMWKGSLGAQSQTENSSMKTDLAGRTPSGAALRAQYDSWQIDGAAVSAAKHHVQNPNWNRDALSSIRSNQNNMWKGSMGAKSQTENSSMKTVSIKPQDVAGRTPPGAVLRAQYDFWQIDGAAGSAAKHHVQNPNWNREAFSSIRSTQNNMWKRSMGAQSQAENSSMKTNSKYLQSGCLKNKPMGFFIDSVGEMVNQRLQGLAEPPKNPPYKPRVYAYEGELERIDSLGSFSIAESELDWRFLDDLDPKFAKLEEICRQPL</sequence>
<evidence type="ECO:0000256" key="3">
    <source>
        <dbReference type="ARBA" id="ARBA00022475"/>
    </source>
</evidence>
<dbReference type="Pfam" id="PF00028">
    <property type="entry name" value="Cadherin"/>
    <property type="match status" value="4"/>
</dbReference>
<dbReference type="GO" id="GO:0016477">
    <property type="term" value="P:cell migration"/>
    <property type="evidence" value="ECO:0000318"/>
    <property type="project" value="GO_Central"/>
</dbReference>
<proteinExistence type="predicted"/>
<feature type="domain" description="Cadherin" evidence="21">
    <location>
        <begin position="163"/>
        <end position="272"/>
    </location>
</feature>
<evidence type="ECO:0000256" key="13">
    <source>
        <dbReference type="ARBA" id="ARBA00023180"/>
    </source>
</evidence>
<accession>A0A8J0TKN6</accession>
<dbReference type="OrthoDB" id="9045962at2759"/>
<evidence type="ECO:0000256" key="2">
    <source>
        <dbReference type="ARBA" id="ARBA00004496"/>
    </source>
</evidence>
<evidence type="ECO:0000259" key="21">
    <source>
        <dbReference type="PROSITE" id="PS50268"/>
    </source>
</evidence>
<dbReference type="PROSITE" id="PS50268">
    <property type="entry name" value="CADHERIN_2"/>
    <property type="match status" value="5"/>
</dbReference>
<feature type="signal peptide" evidence="20">
    <location>
        <begin position="1"/>
        <end position="20"/>
    </location>
</feature>
<evidence type="ECO:0000256" key="6">
    <source>
        <dbReference type="ARBA" id="ARBA00022723"/>
    </source>
</evidence>
<evidence type="ECO:0000256" key="4">
    <source>
        <dbReference type="ARBA" id="ARBA00022490"/>
    </source>
</evidence>
<dbReference type="GO" id="GO:0008013">
    <property type="term" value="F:beta-catenin binding"/>
    <property type="evidence" value="ECO:0000318"/>
    <property type="project" value="GO_Central"/>
</dbReference>
<protein>
    <recommendedName>
        <fullName evidence="16">Cadherin-like protein 26</fullName>
    </recommendedName>
</protein>
<keyword evidence="13" id="KW-0325">Glycoprotein</keyword>
<dbReference type="GO" id="GO:0007043">
    <property type="term" value="P:cell-cell junction assembly"/>
    <property type="evidence" value="ECO:0000318"/>
    <property type="project" value="GO_Central"/>
</dbReference>
<dbReference type="InterPro" id="IPR020894">
    <property type="entry name" value="Cadherin_CS"/>
</dbReference>
<evidence type="ECO:0000313" key="23">
    <source>
        <dbReference type="RefSeq" id="XP_018090471.1"/>
    </source>
</evidence>
<dbReference type="InterPro" id="IPR027397">
    <property type="entry name" value="Catenin-bd_sf"/>
</dbReference>
<evidence type="ECO:0000256" key="1">
    <source>
        <dbReference type="ARBA" id="ARBA00004251"/>
    </source>
</evidence>
<keyword evidence="6" id="KW-0479">Metal-binding</keyword>
<keyword evidence="10" id="KW-0130">Cell adhesion</keyword>
<dbReference type="Xenbase" id="XB-GENE-17346468">
    <property type="gene designation" value="cdh26.L"/>
</dbReference>
<evidence type="ECO:0000256" key="9">
    <source>
        <dbReference type="ARBA" id="ARBA00022837"/>
    </source>
</evidence>
<evidence type="ECO:0000313" key="24">
    <source>
        <dbReference type="Xenbase" id="XB-GENE-17346468"/>
    </source>
</evidence>
<organism evidence="22 23">
    <name type="scientific">Xenopus laevis</name>
    <name type="common">African clawed frog</name>
    <dbReference type="NCBI Taxonomy" id="8355"/>
    <lineage>
        <taxon>Eukaryota</taxon>
        <taxon>Metazoa</taxon>
        <taxon>Chordata</taxon>
        <taxon>Craniata</taxon>
        <taxon>Vertebrata</taxon>
        <taxon>Euteleostomi</taxon>
        <taxon>Amphibia</taxon>
        <taxon>Batrachia</taxon>
        <taxon>Anura</taxon>
        <taxon>Pipoidea</taxon>
        <taxon>Pipidae</taxon>
        <taxon>Xenopodinae</taxon>
        <taxon>Xenopus</taxon>
        <taxon>Xenopus</taxon>
    </lineage>
</organism>
<comment type="subcellular location">
    <subcellularLocation>
        <location evidence="1">Cell membrane</location>
        <topology evidence="1">Single-pass type I membrane protein</topology>
    </subcellularLocation>
    <subcellularLocation>
        <location evidence="2">Cytoplasm</location>
    </subcellularLocation>
</comment>
<dbReference type="AGR" id="Xenbase:XB-GENE-17346468"/>
<evidence type="ECO:0000256" key="12">
    <source>
        <dbReference type="ARBA" id="ARBA00023136"/>
    </source>
</evidence>
<feature type="region of interest" description="Disordered" evidence="18">
    <location>
        <begin position="23"/>
        <end position="42"/>
    </location>
</feature>
<dbReference type="GO" id="GO:0000902">
    <property type="term" value="P:cell morphogenesis"/>
    <property type="evidence" value="ECO:0000318"/>
    <property type="project" value="GO_Central"/>
</dbReference>
<evidence type="ECO:0000256" key="5">
    <source>
        <dbReference type="ARBA" id="ARBA00022692"/>
    </source>
</evidence>
<dbReference type="GO" id="GO:0045296">
    <property type="term" value="F:cadherin binding"/>
    <property type="evidence" value="ECO:0000318"/>
    <property type="project" value="GO_Central"/>
</dbReference>
<feature type="domain" description="Cadherin" evidence="21">
    <location>
        <begin position="273"/>
        <end position="394"/>
    </location>
</feature>
<dbReference type="GO" id="GO:0005737">
    <property type="term" value="C:cytoplasm"/>
    <property type="evidence" value="ECO:0007669"/>
    <property type="project" value="UniProtKB-SubCell"/>
</dbReference>
<evidence type="ECO:0000256" key="16">
    <source>
        <dbReference type="ARBA" id="ARBA00069031"/>
    </source>
</evidence>
<name>A0A8J0TKN6_XENLA</name>
<dbReference type="FunFam" id="2.60.40.60:FF:000019">
    <property type="entry name" value="Cadherin 2"/>
    <property type="match status" value="1"/>
</dbReference>
<keyword evidence="3" id="KW-1003">Cell membrane</keyword>
<dbReference type="GO" id="GO:0016339">
    <property type="term" value="P:calcium-dependent cell-cell adhesion via plasma membrane cell adhesion molecules"/>
    <property type="evidence" value="ECO:0000318"/>
    <property type="project" value="GO_Central"/>
</dbReference>
<dbReference type="KEGG" id="xla:108700934"/>
<feature type="transmembrane region" description="Helical" evidence="19">
    <location>
        <begin position="619"/>
        <end position="642"/>
    </location>
</feature>
<feature type="domain" description="Cadherin" evidence="21">
    <location>
        <begin position="79"/>
        <end position="162"/>
    </location>
</feature>
<reference evidence="23" key="1">
    <citation type="submission" date="2025-08" db="UniProtKB">
        <authorList>
            <consortium name="RefSeq"/>
        </authorList>
    </citation>
    <scope>IDENTIFICATION</scope>
    <source>
        <strain evidence="23">J_2021</strain>
        <tissue evidence="23">Erythrocytes</tissue>
    </source>
</reference>
<evidence type="ECO:0000313" key="22">
    <source>
        <dbReference type="Proteomes" id="UP000186698"/>
    </source>
</evidence>
<dbReference type="PANTHER" id="PTHR24027">
    <property type="entry name" value="CADHERIN-23"/>
    <property type="match status" value="1"/>
</dbReference>
<evidence type="ECO:0000256" key="20">
    <source>
        <dbReference type="SAM" id="SignalP"/>
    </source>
</evidence>
<dbReference type="Proteomes" id="UP000186698">
    <property type="component" value="Chromosome 9_10L"/>
</dbReference>
<dbReference type="InterPro" id="IPR039808">
    <property type="entry name" value="Cadherin"/>
</dbReference>
<evidence type="ECO:0000256" key="17">
    <source>
        <dbReference type="PROSITE-ProRule" id="PRU00043"/>
    </source>
</evidence>
<dbReference type="GO" id="GO:0034332">
    <property type="term" value="P:adherens junction organization"/>
    <property type="evidence" value="ECO:0000318"/>
    <property type="project" value="GO_Central"/>
</dbReference>
<keyword evidence="9 17" id="KW-0106">Calcium</keyword>
<dbReference type="FunFam" id="2.60.40.60:FF:000095">
    <property type="entry name" value="Cadherin 13"/>
    <property type="match status" value="1"/>
</dbReference>
<dbReference type="Gene3D" id="4.10.900.10">
    <property type="entry name" value="TCF3-CBD (Catenin binding domain)"/>
    <property type="match status" value="1"/>
</dbReference>
<dbReference type="PRINTS" id="PR00205">
    <property type="entry name" value="CADHERIN"/>
</dbReference>
<evidence type="ECO:0000256" key="19">
    <source>
        <dbReference type="SAM" id="Phobius"/>
    </source>
</evidence>
<dbReference type="GO" id="GO:0016342">
    <property type="term" value="C:catenin complex"/>
    <property type="evidence" value="ECO:0000318"/>
    <property type="project" value="GO_Central"/>
</dbReference>
<dbReference type="InterPro" id="IPR002126">
    <property type="entry name" value="Cadherin-like_dom"/>
</dbReference>
<feature type="chain" id="PRO_5035215858" description="Cadherin-like protein 26" evidence="20">
    <location>
        <begin position="21"/>
        <end position="1021"/>
    </location>
</feature>
<evidence type="ECO:0000256" key="18">
    <source>
        <dbReference type="SAM" id="MobiDB-lite"/>
    </source>
</evidence>
<dbReference type="GO" id="GO:0005912">
    <property type="term" value="C:adherens junction"/>
    <property type="evidence" value="ECO:0000318"/>
    <property type="project" value="GO_Central"/>
</dbReference>
<dbReference type="FunFam" id="2.60.40.60:FF:000031">
    <property type="entry name" value="Cadherin 3"/>
    <property type="match status" value="1"/>
</dbReference>
<dbReference type="RefSeq" id="XP_018090471.1">
    <property type="nucleotide sequence ID" value="XM_018234982.2"/>
</dbReference>
<feature type="compositionally biased region" description="Polar residues" evidence="18">
    <location>
        <begin position="764"/>
        <end position="780"/>
    </location>
</feature>
<keyword evidence="22" id="KW-1185">Reference proteome</keyword>
<dbReference type="FunFam" id="2.60.40.60:FF:000011">
    <property type="entry name" value="Cadherin 1"/>
    <property type="match status" value="1"/>
</dbReference>
<dbReference type="SUPFAM" id="SSF49313">
    <property type="entry name" value="Cadherin-like"/>
    <property type="match status" value="5"/>
</dbReference>
<dbReference type="GO" id="GO:0005509">
    <property type="term" value="F:calcium ion binding"/>
    <property type="evidence" value="ECO:0007669"/>
    <property type="project" value="UniProtKB-UniRule"/>
</dbReference>
<dbReference type="GO" id="GO:0044331">
    <property type="term" value="P:cell-cell adhesion mediated by cadherin"/>
    <property type="evidence" value="ECO:0000318"/>
    <property type="project" value="GO_Central"/>
</dbReference>
<dbReference type="InterPro" id="IPR015919">
    <property type="entry name" value="Cadherin-like_sf"/>
</dbReference>
<dbReference type="SMART" id="SM00112">
    <property type="entry name" value="CA"/>
    <property type="match status" value="4"/>
</dbReference>
<dbReference type="CTD" id="108700934"/>
<keyword evidence="4" id="KW-0963">Cytoplasm</keyword>
<keyword evidence="7 20" id="KW-0732">Signal</keyword>
<comment type="function">
    <text evidence="14">Cadherins are calcium-dependent cell adhesion proteins. They preferentially interact with themselves in a homophilic manner in connecting cells; cadherins may thus contribute to the sorting of heterogeneous cell types. Ligand for integrins alpha-E/beta-7, ITGAE:ITGAB7, alpha-4/beta-7, ITGA4:ITGAB7 and alpha-4/beta-1, ITGA4:ITGAB1 through which modulates CD4(+) T cells activation.</text>
</comment>
<dbReference type="GeneID" id="108700934"/>
<evidence type="ECO:0000256" key="11">
    <source>
        <dbReference type="ARBA" id="ARBA00022989"/>
    </source>
</evidence>
<dbReference type="Gene3D" id="2.60.40.60">
    <property type="entry name" value="Cadherins"/>
    <property type="match status" value="5"/>
</dbReference>
<dbReference type="CDD" id="cd11304">
    <property type="entry name" value="Cadherin_repeat"/>
    <property type="match status" value="4"/>
</dbReference>
<dbReference type="FunFam" id="2.60.40.60:FF:000158">
    <property type="entry name" value="Dachsous cadherin-related 1"/>
    <property type="match status" value="1"/>
</dbReference>
<dbReference type="PROSITE" id="PS00232">
    <property type="entry name" value="CADHERIN_1"/>
    <property type="match status" value="2"/>
</dbReference>
<evidence type="ECO:0000256" key="14">
    <source>
        <dbReference type="ARBA" id="ARBA00059993"/>
    </source>
</evidence>
<evidence type="ECO:0000256" key="15">
    <source>
        <dbReference type="ARBA" id="ARBA00062925"/>
    </source>
</evidence>
<keyword evidence="5 19" id="KW-0812">Transmembrane</keyword>
<comment type="subunit">
    <text evidence="15">Homodimer. Component of a cadherin:catenin adhesion complex composed of at least of CDH26, beta-catenin/CTNNB1, alpha-catenin/CTNNA1 and p120 catenin/CTNND1.</text>
</comment>
<evidence type="ECO:0000256" key="10">
    <source>
        <dbReference type="ARBA" id="ARBA00022889"/>
    </source>
</evidence>
<dbReference type="PANTHER" id="PTHR24027:SF78">
    <property type="entry name" value="CADHERIN-LIKE PROTEIN 26"/>
    <property type="match status" value="1"/>
</dbReference>
<dbReference type="AlphaFoldDB" id="A0A8J0TKN6"/>
<feature type="domain" description="Cadherin" evidence="21">
    <location>
        <begin position="405"/>
        <end position="501"/>
    </location>
</feature>
<gene>
    <name evidence="23 24" type="primary">cdh26.L</name>
</gene>
<dbReference type="GO" id="GO:0007156">
    <property type="term" value="P:homophilic cell adhesion via plasma membrane adhesion molecules"/>
    <property type="evidence" value="ECO:0007669"/>
    <property type="project" value="InterPro"/>
</dbReference>
<evidence type="ECO:0000256" key="7">
    <source>
        <dbReference type="ARBA" id="ARBA00022729"/>
    </source>
</evidence>
<feature type="domain" description="Cadherin" evidence="21">
    <location>
        <begin position="517"/>
        <end position="616"/>
    </location>
</feature>
<keyword evidence="8" id="KW-0677">Repeat</keyword>
<feature type="region of interest" description="Disordered" evidence="18">
    <location>
        <begin position="764"/>
        <end position="783"/>
    </location>
</feature>
<keyword evidence="12 19" id="KW-0472">Membrane</keyword>
<evidence type="ECO:0000256" key="8">
    <source>
        <dbReference type="ARBA" id="ARBA00022737"/>
    </source>
</evidence>
<keyword evidence="11 19" id="KW-1133">Transmembrane helix</keyword>